<evidence type="ECO:0000313" key="4">
    <source>
        <dbReference type="Proteomes" id="UP000228859"/>
    </source>
</evidence>
<feature type="domain" description="BPL/LPL catalytic" evidence="2">
    <location>
        <begin position="1"/>
        <end position="180"/>
    </location>
</feature>
<dbReference type="Gene3D" id="3.30.930.10">
    <property type="entry name" value="Bira Bifunctional Protein, Domain 2"/>
    <property type="match status" value="1"/>
</dbReference>
<dbReference type="GO" id="GO:0004077">
    <property type="term" value="F:biotin--[biotin carboxyl-carrier protein] ligase activity"/>
    <property type="evidence" value="ECO:0007669"/>
    <property type="project" value="InterPro"/>
</dbReference>
<dbReference type="GO" id="GO:0005737">
    <property type="term" value="C:cytoplasm"/>
    <property type="evidence" value="ECO:0007669"/>
    <property type="project" value="TreeGrafter"/>
</dbReference>
<organism evidence="3 4">
    <name type="scientific">Sulfuricurvum kujiense</name>
    <dbReference type="NCBI Taxonomy" id="148813"/>
    <lineage>
        <taxon>Bacteria</taxon>
        <taxon>Pseudomonadati</taxon>
        <taxon>Campylobacterota</taxon>
        <taxon>Epsilonproteobacteria</taxon>
        <taxon>Campylobacterales</taxon>
        <taxon>Sulfurimonadaceae</taxon>
        <taxon>Sulfuricurvum</taxon>
    </lineage>
</organism>
<dbReference type="PROSITE" id="PS51733">
    <property type="entry name" value="BPL_LPL_CATALYTIC"/>
    <property type="match status" value="1"/>
</dbReference>
<dbReference type="PANTHER" id="PTHR12835">
    <property type="entry name" value="BIOTIN PROTEIN LIGASE"/>
    <property type="match status" value="1"/>
</dbReference>
<dbReference type="SUPFAM" id="SSF55681">
    <property type="entry name" value="Class II aaRS and biotin synthetases"/>
    <property type="match status" value="1"/>
</dbReference>
<sequence>MDIHWFESLESTQSYLLEELKASRLDPPVCIGAFSQTLGKGSRGNSWIGSNGNLFISLAIPRTILPDDLKLESSSIYFAFLMKELLSSLGSKVWLKWPNDFYLGNKKVGGVITNLVGETLVCGIGMNLISAPENFEKIDIRIDAYDLTELYSELFKKLPSWKLIFSNYQIEFENSREFFTHNNNEKVALEKAVLLEDGSLLCDGQRIFSLR</sequence>
<dbReference type="PANTHER" id="PTHR12835:SF5">
    <property type="entry name" value="BIOTIN--PROTEIN LIGASE"/>
    <property type="match status" value="1"/>
</dbReference>
<dbReference type="EMBL" id="DLUI01000142">
    <property type="protein sequence ID" value="DAB37698.1"/>
    <property type="molecule type" value="Genomic_DNA"/>
</dbReference>
<accession>A0A2D3WB98</accession>
<evidence type="ECO:0000313" key="3">
    <source>
        <dbReference type="EMBL" id="DAB37698.1"/>
    </source>
</evidence>
<dbReference type="AlphaFoldDB" id="A0A2D3WB98"/>
<protein>
    <submittedName>
        <fullName evidence="3">Biotin--[acetyl-CoA-carboxylase] ligase</fullName>
    </submittedName>
</protein>
<proteinExistence type="predicted"/>
<dbReference type="InterPro" id="IPR004408">
    <property type="entry name" value="Biotin_CoA_COase_ligase"/>
</dbReference>
<dbReference type="InterPro" id="IPR004143">
    <property type="entry name" value="BPL_LPL_catalytic"/>
</dbReference>
<comment type="caution">
    <text evidence="3">The sequence shown here is derived from an EMBL/GenBank/DDBJ whole genome shotgun (WGS) entry which is preliminary data.</text>
</comment>
<dbReference type="InterPro" id="IPR045864">
    <property type="entry name" value="aa-tRNA-synth_II/BPL/LPL"/>
</dbReference>
<keyword evidence="1 3" id="KW-0436">Ligase</keyword>
<dbReference type="NCBIfam" id="TIGR00121">
    <property type="entry name" value="birA_ligase"/>
    <property type="match status" value="1"/>
</dbReference>
<evidence type="ECO:0000259" key="2">
    <source>
        <dbReference type="PROSITE" id="PS51733"/>
    </source>
</evidence>
<evidence type="ECO:0000256" key="1">
    <source>
        <dbReference type="ARBA" id="ARBA00022598"/>
    </source>
</evidence>
<dbReference type="Proteomes" id="UP000228859">
    <property type="component" value="Unassembled WGS sequence"/>
</dbReference>
<reference evidence="3 4" key="1">
    <citation type="journal article" date="2017" name="Front. Microbiol.">
        <title>Comparative Genomic Analysis of the Class Epsilonproteobacteria and Proposed Reclassification to Epsilonbacteraeota (phyl. nov.).</title>
        <authorList>
            <person name="Waite D.W."/>
            <person name="Vanwonterghem I."/>
            <person name="Rinke C."/>
            <person name="Parks D.H."/>
            <person name="Zhang Y."/>
            <person name="Takai K."/>
            <person name="Sievert S.M."/>
            <person name="Simon J."/>
            <person name="Campbell B.J."/>
            <person name="Hanson T.E."/>
            <person name="Woyke T."/>
            <person name="Klotz M.G."/>
            <person name="Hugenholtz P."/>
        </authorList>
    </citation>
    <scope>NUCLEOTIDE SEQUENCE [LARGE SCALE GENOMIC DNA]</scope>
    <source>
        <strain evidence="3">UBA12443</strain>
    </source>
</reference>
<dbReference type="NCBIfam" id="NF006294">
    <property type="entry name" value="PRK08477.1"/>
    <property type="match status" value="1"/>
</dbReference>
<dbReference type="Pfam" id="PF03099">
    <property type="entry name" value="BPL_LplA_LipB"/>
    <property type="match status" value="1"/>
</dbReference>
<name>A0A2D3WB98_9BACT</name>
<gene>
    <name evidence="3" type="ORF">CFH83_09850</name>
</gene>